<dbReference type="Proteomes" id="UP000000692">
    <property type="component" value="Chromosome"/>
</dbReference>
<dbReference type="KEGG" id="kvl:KVU_0393"/>
<gene>
    <name evidence="2" type="ordered locus">KVU_0393</name>
</gene>
<keyword evidence="1" id="KW-0732">Signal</keyword>
<organism evidence="2 3">
    <name type="scientific">Ketogulonicigenium vulgare (strain WSH-001)</name>
    <dbReference type="NCBI Taxonomy" id="759362"/>
    <lineage>
        <taxon>Bacteria</taxon>
        <taxon>Pseudomonadati</taxon>
        <taxon>Pseudomonadota</taxon>
        <taxon>Alphaproteobacteria</taxon>
        <taxon>Rhodobacterales</taxon>
        <taxon>Roseobacteraceae</taxon>
        <taxon>Ketogulonicigenium</taxon>
    </lineage>
</organism>
<feature type="chain" id="PRO_5003395748" evidence="1">
    <location>
        <begin position="24"/>
        <end position="113"/>
    </location>
</feature>
<evidence type="ECO:0000313" key="2">
    <source>
        <dbReference type="EMBL" id="AEM40232.1"/>
    </source>
</evidence>
<name>F9Y9Y0_KETVW</name>
<evidence type="ECO:0000313" key="3">
    <source>
        <dbReference type="Proteomes" id="UP000000692"/>
    </source>
</evidence>
<sequence>MKNLFALTTATVLAATVATASFAAQSGGFIDTAEKISASQGLNIDLVNASSAAVLEVYTLTNGAADQLVSSRDLAAGVHTDLRLSSTKTPTADLIAVLKINDQVVDSQIIELN</sequence>
<reference evidence="2 3" key="1">
    <citation type="journal article" date="2011" name="J. Bacteriol.">
        <title>Complete genome sequence of the industrial strain Ketogulonicigenium vulgare WSH-001.</title>
        <authorList>
            <person name="Liu L."/>
            <person name="Li Y."/>
            <person name="Zhang J."/>
            <person name="Zhou Z."/>
            <person name="Liu J."/>
            <person name="Li X."/>
            <person name="Zhou J."/>
            <person name="Du G."/>
            <person name="Wang L."/>
            <person name="Chen J."/>
        </authorList>
    </citation>
    <scope>NUCLEOTIDE SEQUENCE [LARGE SCALE GENOMIC DNA]</scope>
    <source>
        <strain evidence="2 3">WSH-001</strain>
    </source>
</reference>
<proteinExistence type="predicted"/>
<dbReference type="RefSeq" id="WP_013383664.1">
    <property type="nucleotide sequence ID" value="NC_017384.1"/>
</dbReference>
<accession>F9Y9Y0</accession>
<protein>
    <submittedName>
        <fullName evidence="2">Uncharacterized protein</fullName>
    </submittedName>
</protein>
<dbReference type="HOGENOM" id="CLU_170992_0_0_5"/>
<feature type="signal peptide" evidence="1">
    <location>
        <begin position="1"/>
        <end position="23"/>
    </location>
</feature>
<dbReference type="AlphaFoldDB" id="F9Y9Y0"/>
<keyword evidence="3" id="KW-1185">Reference proteome</keyword>
<dbReference type="EMBL" id="CP002018">
    <property type="protein sequence ID" value="AEM40232.1"/>
    <property type="molecule type" value="Genomic_DNA"/>
</dbReference>
<evidence type="ECO:0000256" key="1">
    <source>
        <dbReference type="SAM" id="SignalP"/>
    </source>
</evidence>